<protein>
    <submittedName>
        <fullName evidence="1">Uncharacterized protein</fullName>
    </submittedName>
</protein>
<gene>
    <name evidence="1" type="ORF">DEO72_LG9g1771</name>
</gene>
<evidence type="ECO:0000313" key="1">
    <source>
        <dbReference type="EMBL" id="QCE06757.1"/>
    </source>
</evidence>
<name>A0A4D6N414_VIGUN</name>
<organism evidence="1 2">
    <name type="scientific">Vigna unguiculata</name>
    <name type="common">Cowpea</name>
    <dbReference type="NCBI Taxonomy" id="3917"/>
    <lineage>
        <taxon>Eukaryota</taxon>
        <taxon>Viridiplantae</taxon>
        <taxon>Streptophyta</taxon>
        <taxon>Embryophyta</taxon>
        <taxon>Tracheophyta</taxon>
        <taxon>Spermatophyta</taxon>
        <taxon>Magnoliopsida</taxon>
        <taxon>eudicotyledons</taxon>
        <taxon>Gunneridae</taxon>
        <taxon>Pentapetalae</taxon>
        <taxon>rosids</taxon>
        <taxon>fabids</taxon>
        <taxon>Fabales</taxon>
        <taxon>Fabaceae</taxon>
        <taxon>Papilionoideae</taxon>
        <taxon>50 kb inversion clade</taxon>
        <taxon>NPAAA clade</taxon>
        <taxon>indigoferoid/millettioid clade</taxon>
        <taxon>Phaseoleae</taxon>
        <taxon>Vigna</taxon>
    </lineage>
</organism>
<proteinExistence type="predicted"/>
<dbReference type="EMBL" id="CP039353">
    <property type="protein sequence ID" value="QCE06757.1"/>
    <property type="molecule type" value="Genomic_DNA"/>
</dbReference>
<reference evidence="1 2" key="1">
    <citation type="submission" date="2019-04" db="EMBL/GenBank/DDBJ databases">
        <title>An improved genome assembly and genetic linkage map for asparagus bean, Vigna unguiculata ssp. sesquipedialis.</title>
        <authorList>
            <person name="Xia Q."/>
            <person name="Zhang R."/>
            <person name="Dong Y."/>
        </authorList>
    </citation>
    <scope>NUCLEOTIDE SEQUENCE [LARGE SCALE GENOMIC DNA]</scope>
    <source>
        <tissue evidence="1">Leaf</tissue>
    </source>
</reference>
<keyword evidence="2" id="KW-1185">Reference proteome</keyword>
<dbReference type="Proteomes" id="UP000501690">
    <property type="component" value="Linkage Group LG9"/>
</dbReference>
<sequence length="205" mass="22923">MVVRDGAVAGCGMALVRELWRPEVHYGGCCMCIRDRFLGDEDEDVARSEWSIGLGDLILGDRPSRLGKCVSPKREPMCGLSDFGCTSRARCISYERGMGSPKREGTRLSETSWGCYFAKTCSGWVKHVAFYGLWPGMTSLELWFGIADEQEEPLSFCSCWRVLLVTLRTMFVIWELHLALRCVIRSMVSARALSVMADRCGSKAP</sequence>
<dbReference type="AlphaFoldDB" id="A0A4D6N414"/>
<accession>A0A4D6N414</accession>
<evidence type="ECO:0000313" key="2">
    <source>
        <dbReference type="Proteomes" id="UP000501690"/>
    </source>
</evidence>